<dbReference type="EMBL" id="CAJVPV010012775">
    <property type="protein sequence ID" value="CAG8672450.1"/>
    <property type="molecule type" value="Genomic_DNA"/>
</dbReference>
<gene>
    <name evidence="1" type="ORF">AMORRO_LOCUS10879</name>
</gene>
<accession>A0A9N9EHX5</accession>
<keyword evidence="2" id="KW-1185">Reference proteome</keyword>
<comment type="caution">
    <text evidence="1">The sequence shown here is derived from an EMBL/GenBank/DDBJ whole genome shotgun (WGS) entry which is preliminary data.</text>
</comment>
<dbReference type="SUPFAM" id="SSF56112">
    <property type="entry name" value="Protein kinase-like (PK-like)"/>
    <property type="match status" value="1"/>
</dbReference>
<evidence type="ECO:0000313" key="1">
    <source>
        <dbReference type="EMBL" id="CAG8672450.1"/>
    </source>
</evidence>
<proteinExistence type="predicted"/>
<dbReference type="Proteomes" id="UP000789342">
    <property type="component" value="Unassembled WGS sequence"/>
</dbReference>
<organism evidence="1 2">
    <name type="scientific">Acaulospora morrowiae</name>
    <dbReference type="NCBI Taxonomy" id="94023"/>
    <lineage>
        <taxon>Eukaryota</taxon>
        <taxon>Fungi</taxon>
        <taxon>Fungi incertae sedis</taxon>
        <taxon>Mucoromycota</taxon>
        <taxon>Glomeromycotina</taxon>
        <taxon>Glomeromycetes</taxon>
        <taxon>Diversisporales</taxon>
        <taxon>Acaulosporaceae</taxon>
        <taxon>Acaulospora</taxon>
    </lineage>
</organism>
<sequence length="357" mass="39028">TGTIRVALKCLNGSLNVSSKSLDEAIGYWALVELQNAIYITDLGLCKSIMEYCIMRFSKKADIYAFGIVVSVFLTGTPPFNNVHMITNWHPKFATGSSLKSKTTALCYLLIASTTSTPRNVNGNNNLWSQVVSDPKISPSVYAVAVGTWWSLSEDIFDVPYSNFSSLGVPNFDGYLFNYNLCTQMVGGKPKHNFMIGPNVVCLEDVPAPTCGSCSNCGSCWQNGIFGMEMSHCTAVEVATAAEKIYKGKTYWTVIKDTMNLAGFGPGSSVYNSVLRCFPNDKSVPAKDLSMECANLVKIWLVRNHLVGLSVAVSDNEACLKSSSKYPGYCMSDKRFSDGFPGVKNTINILARYFSNK</sequence>
<feature type="non-terminal residue" evidence="1">
    <location>
        <position position="357"/>
    </location>
</feature>
<dbReference type="Gene3D" id="1.10.510.10">
    <property type="entry name" value="Transferase(Phosphotransferase) domain 1"/>
    <property type="match status" value="1"/>
</dbReference>
<evidence type="ECO:0000313" key="2">
    <source>
        <dbReference type="Proteomes" id="UP000789342"/>
    </source>
</evidence>
<name>A0A9N9EHX5_9GLOM</name>
<protein>
    <submittedName>
        <fullName evidence="1">7401_t:CDS:1</fullName>
    </submittedName>
</protein>
<dbReference type="InterPro" id="IPR011009">
    <property type="entry name" value="Kinase-like_dom_sf"/>
</dbReference>
<dbReference type="AlphaFoldDB" id="A0A9N9EHX5"/>
<reference evidence="1" key="1">
    <citation type="submission" date="2021-06" db="EMBL/GenBank/DDBJ databases">
        <authorList>
            <person name="Kallberg Y."/>
            <person name="Tangrot J."/>
            <person name="Rosling A."/>
        </authorList>
    </citation>
    <scope>NUCLEOTIDE SEQUENCE</scope>
    <source>
        <strain evidence="1">CL551</strain>
    </source>
</reference>